<name>A0A9W7A905_9STRA</name>
<keyword evidence="2" id="KW-1185">Reference proteome</keyword>
<reference evidence="1" key="1">
    <citation type="submission" date="2022-07" db="EMBL/GenBank/DDBJ databases">
        <title>Genome analysis of Parmales, a sister group of diatoms, reveals the evolutionary specialization of diatoms from phago-mixotrophs to photoautotrophs.</title>
        <authorList>
            <person name="Ban H."/>
            <person name="Sato S."/>
            <person name="Yoshikawa S."/>
            <person name="Kazumasa Y."/>
            <person name="Nakamura Y."/>
            <person name="Ichinomiya M."/>
            <person name="Saitoh K."/>
            <person name="Sato N."/>
            <person name="Blanc-Mathieu R."/>
            <person name="Endo H."/>
            <person name="Kuwata A."/>
            <person name="Ogata H."/>
        </authorList>
    </citation>
    <scope>NUCLEOTIDE SEQUENCE</scope>
</reference>
<accession>A0A9W7A905</accession>
<dbReference type="EMBL" id="BRXZ01002687">
    <property type="protein sequence ID" value="GMH67947.1"/>
    <property type="molecule type" value="Genomic_DNA"/>
</dbReference>
<dbReference type="AlphaFoldDB" id="A0A9W7A905"/>
<organism evidence="1 2">
    <name type="scientific">Triparma retinervis</name>
    <dbReference type="NCBI Taxonomy" id="2557542"/>
    <lineage>
        <taxon>Eukaryota</taxon>
        <taxon>Sar</taxon>
        <taxon>Stramenopiles</taxon>
        <taxon>Ochrophyta</taxon>
        <taxon>Bolidophyceae</taxon>
        <taxon>Parmales</taxon>
        <taxon>Triparmaceae</taxon>
        <taxon>Triparma</taxon>
    </lineage>
</organism>
<evidence type="ECO:0000313" key="2">
    <source>
        <dbReference type="Proteomes" id="UP001165082"/>
    </source>
</evidence>
<evidence type="ECO:0000313" key="1">
    <source>
        <dbReference type="EMBL" id="GMH67947.1"/>
    </source>
</evidence>
<comment type="caution">
    <text evidence="1">The sequence shown here is derived from an EMBL/GenBank/DDBJ whole genome shotgun (WGS) entry which is preliminary data.</text>
</comment>
<gene>
    <name evidence="1" type="ORF">TrRE_jg12469</name>
</gene>
<sequence length="136" mass="14918">MSSSSLCLFDLYQYAYTRIKANPTCPIRISTSWPNIDSDQASSPSVLAFITSNLVDKAFKEENGLSIRELALLIDGDFEAMLAMSIRHKDHLDSSSVDDERCMNCGVMTGSVQCHDCGSGEEGHLCNQCCGKFCDC</sequence>
<dbReference type="Proteomes" id="UP001165082">
    <property type="component" value="Unassembled WGS sequence"/>
</dbReference>
<protein>
    <submittedName>
        <fullName evidence="1">Uncharacterized protein</fullName>
    </submittedName>
</protein>
<proteinExistence type="predicted"/>